<dbReference type="PANTHER" id="PTHR23531">
    <property type="entry name" value="QUINOLENE RESISTANCE PROTEIN NORA"/>
    <property type="match status" value="1"/>
</dbReference>
<accession>A0A9D2KI72</accession>
<feature type="transmembrane region" description="Helical" evidence="5">
    <location>
        <begin position="303"/>
        <end position="332"/>
    </location>
</feature>
<reference evidence="7" key="1">
    <citation type="journal article" date="2021" name="PeerJ">
        <title>Extensive microbial diversity within the chicken gut microbiome revealed by metagenomics and culture.</title>
        <authorList>
            <person name="Gilroy R."/>
            <person name="Ravi A."/>
            <person name="Getino M."/>
            <person name="Pursley I."/>
            <person name="Horton D.L."/>
            <person name="Alikhan N.F."/>
            <person name="Baker D."/>
            <person name="Gharbi K."/>
            <person name="Hall N."/>
            <person name="Watson M."/>
            <person name="Adriaenssens E.M."/>
            <person name="Foster-Nyarko E."/>
            <person name="Jarju S."/>
            <person name="Secka A."/>
            <person name="Antonio M."/>
            <person name="Oren A."/>
            <person name="Chaudhuri R.R."/>
            <person name="La Ragione R."/>
            <person name="Hildebrand F."/>
            <person name="Pallen M.J."/>
        </authorList>
    </citation>
    <scope>NUCLEOTIDE SEQUENCE</scope>
    <source>
        <strain evidence="7">ChiHjej8B7-3636</strain>
    </source>
</reference>
<name>A0A9D2KI72_9MICO</name>
<evidence type="ECO:0000313" key="8">
    <source>
        <dbReference type="Proteomes" id="UP000824220"/>
    </source>
</evidence>
<dbReference type="InterPro" id="IPR052714">
    <property type="entry name" value="MFS_Exporter"/>
</dbReference>
<dbReference type="AlphaFoldDB" id="A0A9D2KI72"/>
<gene>
    <name evidence="7" type="ORF">H9800_09860</name>
</gene>
<dbReference type="GO" id="GO:0005886">
    <property type="term" value="C:plasma membrane"/>
    <property type="evidence" value="ECO:0007669"/>
    <property type="project" value="UniProtKB-SubCell"/>
</dbReference>
<feature type="transmembrane region" description="Helical" evidence="5">
    <location>
        <begin position="54"/>
        <end position="74"/>
    </location>
</feature>
<evidence type="ECO:0000313" key="7">
    <source>
        <dbReference type="EMBL" id="HJA05146.1"/>
    </source>
</evidence>
<dbReference type="EMBL" id="DXAM01000140">
    <property type="protein sequence ID" value="HJA05146.1"/>
    <property type="molecule type" value="Genomic_DNA"/>
</dbReference>
<dbReference type="Gene3D" id="1.20.1250.20">
    <property type="entry name" value="MFS general substrate transporter like domains"/>
    <property type="match status" value="1"/>
</dbReference>
<feature type="transmembrane region" description="Helical" evidence="5">
    <location>
        <begin position="213"/>
        <end position="236"/>
    </location>
</feature>
<feature type="transmembrane region" description="Helical" evidence="5">
    <location>
        <begin position="242"/>
        <end position="265"/>
    </location>
</feature>
<evidence type="ECO:0000256" key="1">
    <source>
        <dbReference type="ARBA" id="ARBA00004651"/>
    </source>
</evidence>
<feature type="transmembrane region" description="Helical" evidence="5">
    <location>
        <begin position="20"/>
        <end position="42"/>
    </location>
</feature>
<keyword evidence="3 5" id="KW-1133">Transmembrane helix</keyword>
<feature type="transmembrane region" description="Helical" evidence="5">
    <location>
        <begin position="277"/>
        <end position="297"/>
    </location>
</feature>
<feature type="transmembrane region" description="Helical" evidence="5">
    <location>
        <begin position="344"/>
        <end position="363"/>
    </location>
</feature>
<comment type="caution">
    <text evidence="7">The sequence shown here is derived from an EMBL/GenBank/DDBJ whole genome shotgun (WGS) entry which is preliminary data.</text>
</comment>
<dbReference type="InterPro" id="IPR011701">
    <property type="entry name" value="MFS"/>
</dbReference>
<feature type="transmembrane region" description="Helical" evidence="5">
    <location>
        <begin position="81"/>
        <end position="100"/>
    </location>
</feature>
<evidence type="ECO:0000256" key="3">
    <source>
        <dbReference type="ARBA" id="ARBA00022989"/>
    </source>
</evidence>
<keyword evidence="2 5" id="KW-0812">Transmembrane</keyword>
<reference evidence="7" key="2">
    <citation type="submission" date="2021-04" db="EMBL/GenBank/DDBJ databases">
        <authorList>
            <person name="Gilroy R."/>
        </authorList>
    </citation>
    <scope>NUCLEOTIDE SEQUENCE</scope>
    <source>
        <strain evidence="7">ChiHjej8B7-3636</strain>
    </source>
</reference>
<dbReference type="PROSITE" id="PS50850">
    <property type="entry name" value="MFS"/>
    <property type="match status" value="1"/>
</dbReference>
<organism evidence="7 8">
    <name type="scientific">Candidatus Microbacterium stercoravium</name>
    <dbReference type="NCBI Taxonomy" id="2838697"/>
    <lineage>
        <taxon>Bacteria</taxon>
        <taxon>Bacillati</taxon>
        <taxon>Actinomycetota</taxon>
        <taxon>Actinomycetes</taxon>
        <taxon>Micrococcales</taxon>
        <taxon>Microbacteriaceae</taxon>
        <taxon>Microbacterium</taxon>
    </lineage>
</organism>
<proteinExistence type="predicted"/>
<feature type="transmembrane region" description="Helical" evidence="5">
    <location>
        <begin position="141"/>
        <end position="162"/>
    </location>
</feature>
<dbReference type="SUPFAM" id="SSF103473">
    <property type="entry name" value="MFS general substrate transporter"/>
    <property type="match status" value="1"/>
</dbReference>
<evidence type="ECO:0000256" key="4">
    <source>
        <dbReference type="ARBA" id="ARBA00023136"/>
    </source>
</evidence>
<evidence type="ECO:0000256" key="2">
    <source>
        <dbReference type="ARBA" id="ARBA00022692"/>
    </source>
</evidence>
<feature type="transmembrane region" description="Helical" evidence="5">
    <location>
        <begin position="106"/>
        <end position="129"/>
    </location>
</feature>
<protein>
    <submittedName>
        <fullName evidence="7">MFS transporter</fullName>
    </submittedName>
</protein>
<comment type="subcellular location">
    <subcellularLocation>
        <location evidence="1">Cell membrane</location>
        <topology evidence="1">Multi-pass membrane protein</topology>
    </subcellularLocation>
</comment>
<sequence>MPEPVDTPGSVWRAPGMAALLATSALGFAGFALLLPTAPLWARQVGADEGGAGLVNAVLMCATVLVQSITPWALRTVGWRVTLSIGMVLLGLPSLLFVFTDALWGILAISALRGAGFAALTVCGASAVAHLVPSTHRGRAVGVYGLSIAVPQFLLTPTSAWIAQSVDFRLVFVLGCLPVLAVPFALVLGARIDRHVDDDDGAEGSGSGGRRAYLALALPALVLLAITTPGGAIISFAPQLGFASLAVVLSLFGLTGVAAFSRWIAGGLADHYGPHRFIAPLLLTGAVGLVLVAWAVTDPDGSAVLLVAGTMIVGIAYGSLQNLTLVISFAAVPTRMRDVASTTWNIGFDTGTGLGSLVVGFIAAGTSFAVGFSVTASFCVVVAALYLIRLGLLRRRALDQPPAF</sequence>
<dbReference type="Pfam" id="PF07690">
    <property type="entry name" value="MFS_1"/>
    <property type="match status" value="1"/>
</dbReference>
<dbReference type="GO" id="GO:0022857">
    <property type="term" value="F:transmembrane transporter activity"/>
    <property type="evidence" value="ECO:0007669"/>
    <property type="project" value="InterPro"/>
</dbReference>
<feature type="transmembrane region" description="Helical" evidence="5">
    <location>
        <begin position="168"/>
        <end position="192"/>
    </location>
</feature>
<dbReference type="InterPro" id="IPR036259">
    <property type="entry name" value="MFS_trans_sf"/>
</dbReference>
<feature type="domain" description="Major facilitator superfamily (MFS) profile" evidence="6">
    <location>
        <begin position="16"/>
        <end position="394"/>
    </location>
</feature>
<feature type="transmembrane region" description="Helical" evidence="5">
    <location>
        <begin position="369"/>
        <end position="388"/>
    </location>
</feature>
<dbReference type="InterPro" id="IPR020846">
    <property type="entry name" value="MFS_dom"/>
</dbReference>
<dbReference type="PANTHER" id="PTHR23531:SF1">
    <property type="entry name" value="QUINOLENE RESISTANCE PROTEIN NORA"/>
    <property type="match status" value="1"/>
</dbReference>
<evidence type="ECO:0000256" key="5">
    <source>
        <dbReference type="SAM" id="Phobius"/>
    </source>
</evidence>
<keyword evidence="4 5" id="KW-0472">Membrane</keyword>
<evidence type="ECO:0000259" key="6">
    <source>
        <dbReference type="PROSITE" id="PS50850"/>
    </source>
</evidence>
<dbReference type="Proteomes" id="UP000824220">
    <property type="component" value="Unassembled WGS sequence"/>
</dbReference>